<evidence type="ECO:0000256" key="2">
    <source>
        <dbReference type="ARBA" id="ARBA00023027"/>
    </source>
</evidence>
<evidence type="ECO:0000256" key="1">
    <source>
        <dbReference type="ARBA" id="ARBA00023002"/>
    </source>
</evidence>
<dbReference type="InterPro" id="IPR036291">
    <property type="entry name" value="NAD(P)-bd_dom_sf"/>
</dbReference>
<proteinExistence type="predicted"/>
<dbReference type="PANTHER" id="PTHR43333">
    <property type="entry name" value="2-HACID_DH_C DOMAIN-CONTAINING PROTEIN"/>
    <property type="match status" value="1"/>
</dbReference>
<keyword evidence="2" id="KW-0520">NAD</keyword>
<dbReference type="Gene3D" id="3.40.50.720">
    <property type="entry name" value="NAD(P)-binding Rossmann-like Domain"/>
    <property type="match status" value="2"/>
</dbReference>
<dbReference type="EMBL" id="QKZQ01000001">
    <property type="protein sequence ID" value="PZX48091.1"/>
    <property type="molecule type" value="Genomic_DNA"/>
</dbReference>
<dbReference type="GO" id="GO:0051287">
    <property type="term" value="F:NAD binding"/>
    <property type="evidence" value="ECO:0007669"/>
    <property type="project" value="InterPro"/>
</dbReference>
<evidence type="ECO:0000313" key="4">
    <source>
        <dbReference type="EMBL" id="PZX48091.1"/>
    </source>
</evidence>
<evidence type="ECO:0000259" key="3">
    <source>
        <dbReference type="Pfam" id="PF02826"/>
    </source>
</evidence>
<organism evidence="4 5">
    <name type="scientific">Roseinatronobacter thiooxidans</name>
    <dbReference type="NCBI Taxonomy" id="121821"/>
    <lineage>
        <taxon>Bacteria</taxon>
        <taxon>Pseudomonadati</taxon>
        <taxon>Pseudomonadota</taxon>
        <taxon>Alphaproteobacteria</taxon>
        <taxon>Rhodobacterales</taxon>
        <taxon>Paracoccaceae</taxon>
        <taxon>Roseinatronobacter</taxon>
    </lineage>
</organism>
<dbReference type="SUPFAM" id="SSF51735">
    <property type="entry name" value="NAD(P)-binding Rossmann-fold domains"/>
    <property type="match status" value="1"/>
</dbReference>
<sequence>MTLTVLFAAGDAEFAEYLAPLTEAFTQYGLQIDLVTKAMPEAVEYIIYSPASTLRDFTPYTRCKAVLNLWAGVEKIVGNPTLTQPLARMVDPALTRGMVEYVCGHVLRYHLGMDAHITAAPGTWVPQEPPLAPERVVGILGMGELGRACATALAGLGFAVEGWSSQPKQVADVTCHHGREGFDTLLQRAEILVTLLPLTPQTENILDARAFALMPKGAHIINPGRGALIEDDALLAALDDGQIAAATLDVFRIEPLPADHLFWGHPHVTITPHIAATTRAKSASLVVANNIARVESGAELLYQVDTARGY</sequence>
<dbReference type="InterPro" id="IPR006140">
    <property type="entry name" value="D-isomer_DH_NAD-bd"/>
</dbReference>
<comment type="caution">
    <text evidence="4">The sequence shown here is derived from an EMBL/GenBank/DDBJ whole genome shotgun (WGS) entry which is preliminary data.</text>
</comment>
<dbReference type="GO" id="GO:0016491">
    <property type="term" value="F:oxidoreductase activity"/>
    <property type="evidence" value="ECO:0007669"/>
    <property type="project" value="UniProtKB-KW"/>
</dbReference>
<keyword evidence="5" id="KW-1185">Reference proteome</keyword>
<evidence type="ECO:0000313" key="5">
    <source>
        <dbReference type="Proteomes" id="UP000249364"/>
    </source>
</evidence>
<reference evidence="4 5" key="1">
    <citation type="submission" date="2018-06" db="EMBL/GenBank/DDBJ databases">
        <title>Genomic Encyclopedia of Archaeal and Bacterial Type Strains, Phase II (KMG-II): from individual species to whole genera.</title>
        <authorList>
            <person name="Goeker M."/>
        </authorList>
    </citation>
    <scope>NUCLEOTIDE SEQUENCE [LARGE SCALE GENOMIC DNA]</scope>
    <source>
        <strain evidence="4 5">DSM 13087</strain>
    </source>
</reference>
<feature type="domain" description="D-isomer specific 2-hydroxyacid dehydrogenase NAD-binding" evidence="3">
    <location>
        <begin position="134"/>
        <end position="275"/>
    </location>
</feature>
<dbReference type="PANTHER" id="PTHR43333:SF1">
    <property type="entry name" value="D-ISOMER SPECIFIC 2-HYDROXYACID DEHYDROGENASE NAD-BINDING DOMAIN-CONTAINING PROTEIN"/>
    <property type="match status" value="1"/>
</dbReference>
<dbReference type="AlphaFoldDB" id="A0A2W7QJ04"/>
<dbReference type="CDD" id="cd12164">
    <property type="entry name" value="GDH_like_2"/>
    <property type="match status" value="1"/>
</dbReference>
<gene>
    <name evidence="4" type="ORF">LY56_00239</name>
</gene>
<protein>
    <submittedName>
        <fullName evidence="4">Glyoxylate/hydroxypyruvate reductase A</fullName>
    </submittedName>
</protein>
<dbReference type="Pfam" id="PF02826">
    <property type="entry name" value="2-Hacid_dh_C"/>
    <property type="match status" value="1"/>
</dbReference>
<name>A0A2W7QJ04_9RHOB</name>
<keyword evidence="1" id="KW-0560">Oxidoreductase</keyword>
<keyword evidence="4" id="KW-0670">Pyruvate</keyword>
<accession>A0A2W7QJ04</accession>
<dbReference type="STRING" id="121821.GCA_001870675_02312"/>
<dbReference type="RefSeq" id="WP_071468989.1">
    <property type="nucleotide sequence ID" value="NZ_MEHT01000009.1"/>
</dbReference>
<dbReference type="Proteomes" id="UP000249364">
    <property type="component" value="Unassembled WGS sequence"/>
</dbReference>